<protein>
    <submittedName>
        <fullName evidence="1">Uncharacterized protein</fullName>
    </submittedName>
</protein>
<evidence type="ECO:0000313" key="1">
    <source>
        <dbReference type="EMBL" id="KAE9616155.1"/>
    </source>
</evidence>
<organism evidence="1 2">
    <name type="scientific">Lupinus albus</name>
    <name type="common">White lupine</name>
    <name type="synonym">Lupinus termis</name>
    <dbReference type="NCBI Taxonomy" id="3870"/>
    <lineage>
        <taxon>Eukaryota</taxon>
        <taxon>Viridiplantae</taxon>
        <taxon>Streptophyta</taxon>
        <taxon>Embryophyta</taxon>
        <taxon>Tracheophyta</taxon>
        <taxon>Spermatophyta</taxon>
        <taxon>Magnoliopsida</taxon>
        <taxon>eudicotyledons</taxon>
        <taxon>Gunneridae</taxon>
        <taxon>Pentapetalae</taxon>
        <taxon>rosids</taxon>
        <taxon>fabids</taxon>
        <taxon>Fabales</taxon>
        <taxon>Fabaceae</taxon>
        <taxon>Papilionoideae</taxon>
        <taxon>50 kb inversion clade</taxon>
        <taxon>genistoids sensu lato</taxon>
        <taxon>core genistoids</taxon>
        <taxon>Genisteae</taxon>
        <taxon>Lupinus</taxon>
    </lineage>
</organism>
<name>A0A6A4QNB1_LUPAL</name>
<gene>
    <name evidence="1" type="ORF">Lalb_Chr04g0262731</name>
</gene>
<dbReference type="PANTHER" id="PTHR37900">
    <property type="match status" value="1"/>
</dbReference>
<keyword evidence="2" id="KW-1185">Reference proteome</keyword>
<dbReference type="OrthoDB" id="595024at2759"/>
<dbReference type="PANTHER" id="PTHR37900:SF3">
    <property type="entry name" value="TRANSMEMBRANE PROTEIN"/>
    <property type="match status" value="1"/>
</dbReference>
<sequence length="69" mass="8276">MILMPQMLHSMVRLATSLVYEPTSTLVTILYYGDLLPRNLDLGRFVQHDFHSRENYFFHFLTNIIRCVW</sequence>
<dbReference type="AlphaFoldDB" id="A0A6A4QNB1"/>
<accession>A0A6A4QNB1</accession>
<proteinExistence type="predicted"/>
<reference evidence="2" key="1">
    <citation type="journal article" date="2020" name="Nat. Commun.">
        <title>Genome sequence of the cluster root forming white lupin.</title>
        <authorList>
            <person name="Hufnagel B."/>
            <person name="Marques A."/>
            <person name="Soriano A."/>
            <person name="Marques L."/>
            <person name="Divol F."/>
            <person name="Doumas P."/>
            <person name="Sallet E."/>
            <person name="Mancinotti D."/>
            <person name="Carrere S."/>
            <person name="Marande W."/>
            <person name="Arribat S."/>
            <person name="Keller J."/>
            <person name="Huneau C."/>
            <person name="Blein T."/>
            <person name="Aime D."/>
            <person name="Laguerre M."/>
            <person name="Taylor J."/>
            <person name="Schubert V."/>
            <person name="Nelson M."/>
            <person name="Geu-Flores F."/>
            <person name="Crespi M."/>
            <person name="Gallardo-Guerrero K."/>
            <person name="Delaux P.-M."/>
            <person name="Salse J."/>
            <person name="Berges H."/>
            <person name="Guyot R."/>
            <person name="Gouzy J."/>
            <person name="Peret B."/>
        </authorList>
    </citation>
    <scope>NUCLEOTIDE SEQUENCE [LARGE SCALE GENOMIC DNA]</scope>
    <source>
        <strain evidence="2">cv. Amiga</strain>
    </source>
</reference>
<comment type="caution">
    <text evidence="1">The sequence shown here is derived from an EMBL/GenBank/DDBJ whole genome shotgun (WGS) entry which is preliminary data.</text>
</comment>
<dbReference type="EMBL" id="WOCE01000004">
    <property type="protein sequence ID" value="KAE9616155.1"/>
    <property type="molecule type" value="Genomic_DNA"/>
</dbReference>
<dbReference type="Proteomes" id="UP000447434">
    <property type="component" value="Chromosome 4"/>
</dbReference>
<evidence type="ECO:0000313" key="2">
    <source>
        <dbReference type="Proteomes" id="UP000447434"/>
    </source>
</evidence>